<dbReference type="PROSITE" id="PS51898">
    <property type="entry name" value="TYR_RECOMBINASE"/>
    <property type="match status" value="1"/>
</dbReference>
<protein>
    <recommendedName>
        <fullName evidence="2">Tyr recombinase domain-containing protein</fullName>
    </recommendedName>
</protein>
<organism evidence="3 4">
    <name type="scientific">Dorea formicigenerans</name>
    <dbReference type="NCBI Taxonomy" id="39486"/>
    <lineage>
        <taxon>Bacteria</taxon>
        <taxon>Bacillati</taxon>
        <taxon>Bacillota</taxon>
        <taxon>Clostridia</taxon>
        <taxon>Lachnospirales</taxon>
        <taxon>Lachnospiraceae</taxon>
        <taxon>Dorea</taxon>
    </lineage>
</organism>
<dbReference type="InterPro" id="IPR002104">
    <property type="entry name" value="Integrase_catalytic"/>
</dbReference>
<dbReference type="GO" id="GO:0015074">
    <property type="term" value="P:DNA integration"/>
    <property type="evidence" value="ECO:0007669"/>
    <property type="project" value="InterPro"/>
</dbReference>
<name>A0A3E4M2I3_9FIRM</name>
<evidence type="ECO:0000313" key="3">
    <source>
        <dbReference type="EMBL" id="RGK43705.1"/>
    </source>
</evidence>
<dbReference type="EMBL" id="QSQQ01000028">
    <property type="protein sequence ID" value="RGK43705.1"/>
    <property type="molecule type" value="Genomic_DNA"/>
</dbReference>
<proteinExistence type="predicted"/>
<dbReference type="InterPro" id="IPR011010">
    <property type="entry name" value="DNA_brk_join_enz"/>
</dbReference>
<dbReference type="InterPro" id="IPR013762">
    <property type="entry name" value="Integrase-like_cat_sf"/>
</dbReference>
<comment type="caution">
    <text evidence="3">The sequence shown here is derived from an EMBL/GenBank/DDBJ whole genome shotgun (WGS) entry which is preliminary data.</text>
</comment>
<dbReference type="Pfam" id="PF00589">
    <property type="entry name" value="Phage_integrase"/>
    <property type="match status" value="1"/>
</dbReference>
<feature type="domain" description="Tyr recombinase" evidence="2">
    <location>
        <begin position="1"/>
        <end position="84"/>
    </location>
</feature>
<reference evidence="3 4" key="1">
    <citation type="submission" date="2018-08" db="EMBL/GenBank/DDBJ databases">
        <title>A genome reference for cultivated species of the human gut microbiota.</title>
        <authorList>
            <person name="Zou Y."/>
            <person name="Xue W."/>
            <person name="Luo G."/>
        </authorList>
    </citation>
    <scope>NUCLEOTIDE SEQUENCE [LARGE SCALE GENOMIC DNA]</scope>
    <source>
        <strain evidence="3 4">TF11-11</strain>
    </source>
</reference>
<dbReference type="GO" id="GO:0003677">
    <property type="term" value="F:DNA binding"/>
    <property type="evidence" value="ECO:0007669"/>
    <property type="project" value="InterPro"/>
</dbReference>
<dbReference type="GO" id="GO:0006310">
    <property type="term" value="P:DNA recombination"/>
    <property type="evidence" value="ECO:0007669"/>
    <property type="project" value="UniProtKB-KW"/>
</dbReference>
<dbReference type="Proteomes" id="UP000261208">
    <property type="component" value="Unassembled WGS sequence"/>
</dbReference>
<dbReference type="RefSeq" id="WP_117650557.1">
    <property type="nucleotide sequence ID" value="NZ_QSQQ01000028.1"/>
</dbReference>
<dbReference type="AlphaFoldDB" id="A0A3E4M2I3"/>
<sequence>MQESSYKSALYGIFRKYNKSNKIPLPKIAPHTLRHTFCTRLAQKKMNPKNLQYIMGHSSITITLDLYAHASETGANAEMRSLIA</sequence>
<keyword evidence="1" id="KW-0233">DNA recombination</keyword>
<gene>
    <name evidence="3" type="ORF">DXD10_15475</name>
</gene>
<accession>A0A3E4M2I3</accession>
<dbReference type="SUPFAM" id="SSF56349">
    <property type="entry name" value="DNA breaking-rejoining enzymes"/>
    <property type="match status" value="1"/>
</dbReference>
<evidence type="ECO:0000313" key="4">
    <source>
        <dbReference type="Proteomes" id="UP000261208"/>
    </source>
</evidence>
<dbReference type="Gene3D" id="1.10.443.10">
    <property type="entry name" value="Intergrase catalytic core"/>
    <property type="match status" value="1"/>
</dbReference>
<evidence type="ECO:0000256" key="1">
    <source>
        <dbReference type="ARBA" id="ARBA00023172"/>
    </source>
</evidence>
<evidence type="ECO:0000259" key="2">
    <source>
        <dbReference type="PROSITE" id="PS51898"/>
    </source>
</evidence>